<evidence type="ECO:0000313" key="10">
    <source>
        <dbReference type="EMBL" id="PAV31157.1"/>
    </source>
</evidence>
<dbReference type="SUPFAM" id="SSF49785">
    <property type="entry name" value="Galactose-binding domain-like"/>
    <property type="match status" value="1"/>
</dbReference>
<dbReference type="Gene3D" id="2.60.120.260">
    <property type="entry name" value="Galactose-binding domain-like"/>
    <property type="match status" value="1"/>
</dbReference>
<dbReference type="InterPro" id="IPR006101">
    <property type="entry name" value="Glyco_hydro_2"/>
</dbReference>
<dbReference type="PANTHER" id="PTHR46323:SF2">
    <property type="entry name" value="BETA-GALACTOSIDASE"/>
    <property type="match status" value="1"/>
</dbReference>
<comment type="catalytic activity">
    <reaction evidence="1 8">
        <text>Hydrolysis of terminal non-reducing beta-D-galactose residues in beta-D-galactosides.</text>
        <dbReference type="EC" id="3.2.1.23"/>
    </reaction>
</comment>
<keyword evidence="5 8" id="KW-0378">Hydrolase</keyword>
<reference evidence="10 11" key="1">
    <citation type="submission" date="2017-08" db="EMBL/GenBank/DDBJ databases">
        <title>Virgibacillus indicus sp. nov. and Virgibacillus profoundi sp. nov, two moderately halophilic bacteria isolated from marine sediment by using the Microfluidic Streak Plate.</title>
        <authorList>
            <person name="Xu B."/>
            <person name="Hu B."/>
            <person name="Wang J."/>
            <person name="Zhu Y."/>
            <person name="Huang L."/>
            <person name="Du W."/>
            <person name="Huang Y."/>
        </authorList>
    </citation>
    <scope>NUCLEOTIDE SEQUENCE [LARGE SCALE GENOMIC DNA]</scope>
    <source>
        <strain evidence="10 11">IO3-P3-H5</strain>
    </source>
</reference>
<feature type="domain" description="Beta galactosidase small chain/" evidence="9">
    <location>
        <begin position="742"/>
        <end position="1014"/>
    </location>
</feature>
<dbReference type="PANTHER" id="PTHR46323">
    <property type="entry name" value="BETA-GALACTOSIDASE"/>
    <property type="match status" value="1"/>
</dbReference>
<dbReference type="EC" id="3.2.1.23" evidence="3 8"/>
<dbReference type="InterPro" id="IPR011013">
    <property type="entry name" value="Gal_mutarotase_sf_dom"/>
</dbReference>
<evidence type="ECO:0000256" key="5">
    <source>
        <dbReference type="ARBA" id="ARBA00022801"/>
    </source>
</evidence>
<dbReference type="OrthoDB" id="9762066at2"/>
<dbReference type="SUPFAM" id="SSF51445">
    <property type="entry name" value="(Trans)glycosidases"/>
    <property type="match status" value="1"/>
</dbReference>
<evidence type="ECO:0000256" key="3">
    <source>
        <dbReference type="ARBA" id="ARBA00012756"/>
    </source>
</evidence>
<dbReference type="Pfam" id="PF02837">
    <property type="entry name" value="Glyco_hydro_2_N"/>
    <property type="match status" value="1"/>
</dbReference>
<dbReference type="Proteomes" id="UP000218887">
    <property type="component" value="Unassembled WGS sequence"/>
</dbReference>
<dbReference type="PRINTS" id="PR00132">
    <property type="entry name" value="GLHYDRLASE2"/>
</dbReference>
<keyword evidence="6 8" id="KW-0326">Glycosidase</keyword>
<dbReference type="EMBL" id="NPOA01000001">
    <property type="protein sequence ID" value="PAV31157.1"/>
    <property type="molecule type" value="Genomic_DNA"/>
</dbReference>
<dbReference type="Pfam" id="PF16353">
    <property type="entry name" value="LacZ_4"/>
    <property type="match status" value="1"/>
</dbReference>
<evidence type="ECO:0000259" key="9">
    <source>
        <dbReference type="SMART" id="SM01038"/>
    </source>
</evidence>
<dbReference type="InterPro" id="IPR017853">
    <property type="entry name" value="GH"/>
</dbReference>
<proteinExistence type="inferred from homology"/>
<dbReference type="FunFam" id="2.60.40.10:FF:000680">
    <property type="entry name" value="Beta-galactosidase"/>
    <property type="match status" value="1"/>
</dbReference>
<dbReference type="InterPro" id="IPR004199">
    <property type="entry name" value="B-gal_small/dom_5"/>
</dbReference>
<sequence>MSIPDWKSLDVLQRNREKSRSYFIPYPNESSALSYERGNSDRFKLLNGKWKFNYAENPETAPADFYKEDYDTSNWDLIEVPHHWQLQGYDKPHYTNVNYPFPVDPPHVPTENPTGSYQRDFYIPEDWQEEEIYLGFEGVDNCFHLWVNGVEVGFSKGSRVPAEFNITKLIHPGENRLAVRVYKWSDSTYIEDQDMWWLSGIFRDVYLIARPNVHIRDIFIRTDLDENYENALLKMDVEVSGEIAGDQKVEYQLLDHLKKPVEEIAGREALSTDGLLTIEAPVTNPKKWSAESPYLYHVLLKLTDEKGNISEVIAQKVGFRSVELKGGLVLINGEAIKFKGVNRHDNHPDFGRAVPYENMVEDIKLIKQGNFNAVRSAHYPNESRFYDICDEIGLYVIDEADLETHGFETIGDINRLSNDPEWQAAYVDRMERMVDRDKNHPSIVIWSLGNESGNGINQEAMANWAMERDPTRLIHHEGESREHFRAGEHDKDSVFSHVNATMYTDIPILDKIGEYTHLTRPHILSEYAHAMGNGPGSLKEYWETFYKHKRLQGGFVWEWADHGLRQFTENGEAYFAYGGDFGDQPNDYNFVIDGLVSPDRTPSPGYYEHKKAVEPVKVEAADLKAGKITVTNRYDFIPLDHLTLAWNIEANGQIIQSGKYSLDGIKEGTSEELTIPYELPERLEPNTDYWLNIAFLLAEDTNWAKAGFEVAWAQFELPQKRSEQIFHSKVHPISVKEDSSLTIEGVNFEIAFNKVTGQMEAWKYEGEDLIKGGPKLEFWRAMTNNDHRSAGMWKQHGVHWLQHRIDKVEWQLAEDKKSVTVEVQGRIAPPMIAWGIEVKQSYKISGNGEVSVSVNGKPTDNAPETLPRIGLGLTLPEKLDQVTWYGRGTGESYADTKIANRFGVYRKTVDELFTNYIFPQENGNRTDTKWAAITNKRGAGIFVSGSENFDFSAHHYTVENLDEAQHTYELEKKEEVYLHLDYKQHGIGSASCGPDVQEEYKLKTEDFTFDFHLVPFSDGPVSAVELGKRSLGE</sequence>
<organism evidence="10 11">
    <name type="scientific">Virgibacillus profundi</name>
    <dbReference type="NCBI Taxonomy" id="2024555"/>
    <lineage>
        <taxon>Bacteria</taxon>
        <taxon>Bacillati</taxon>
        <taxon>Bacillota</taxon>
        <taxon>Bacilli</taxon>
        <taxon>Bacillales</taxon>
        <taxon>Bacillaceae</taxon>
        <taxon>Virgibacillus</taxon>
    </lineage>
</organism>
<dbReference type="InterPro" id="IPR014718">
    <property type="entry name" value="GH-type_carb-bd"/>
</dbReference>
<dbReference type="GO" id="GO:0030246">
    <property type="term" value="F:carbohydrate binding"/>
    <property type="evidence" value="ECO:0007669"/>
    <property type="project" value="InterPro"/>
</dbReference>
<dbReference type="RefSeq" id="WP_095653528.1">
    <property type="nucleotide sequence ID" value="NZ_NPOA01000001.1"/>
</dbReference>
<dbReference type="InterPro" id="IPR006102">
    <property type="entry name" value="Ig-like_GH2"/>
</dbReference>
<dbReference type="InterPro" id="IPR008979">
    <property type="entry name" value="Galactose-bd-like_sf"/>
</dbReference>
<evidence type="ECO:0000313" key="11">
    <source>
        <dbReference type="Proteomes" id="UP000218887"/>
    </source>
</evidence>
<name>A0A2A2IHP9_9BACI</name>
<comment type="similarity">
    <text evidence="2 8">Belongs to the glycosyl hydrolase 2 family.</text>
</comment>
<dbReference type="SMART" id="SM01038">
    <property type="entry name" value="Bgal_small_N"/>
    <property type="match status" value="1"/>
</dbReference>
<dbReference type="Gene3D" id="3.20.20.80">
    <property type="entry name" value="Glycosidases"/>
    <property type="match status" value="1"/>
</dbReference>
<evidence type="ECO:0000256" key="4">
    <source>
        <dbReference type="ARBA" id="ARBA00013303"/>
    </source>
</evidence>
<comment type="caution">
    <text evidence="10">The sequence shown here is derived from an EMBL/GenBank/DDBJ whole genome shotgun (WGS) entry which is preliminary data.</text>
</comment>
<dbReference type="GO" id="GO:0004565">
    <property type="term" value="F:beta-galactosidase activity"/>
    <property type="evidence" value="ECO:0007669"/>
    <property type="project" value="UniProtKB-EC"/>
</dbReference>
<dbReference type="Pfam" id="PF02929">
    <property type="entry name" value="Bgal_small_N"/>
    <property type="match status" value="1"/>
</dbReference>
<keyword evidence="11" id="KW-1185">Reference proteome</keyword>
<dbReference type="Gene3D" id="2.60.40.10">
    <property type="entry name" value="Immunoglobulins"/>
    <property type="match status" value="2"/>
</dbReference>
<dbReference type="GO" id="GO:0009341">
    <property type="term" value="C:beta-galactosidase complex"/>
    <property type="evidence" value="ECO:0007669"/>
    <property type="project" value="InterPro"/>
</dbReference>
<dbReference type="InterPro" id="IPR023230">
    <property type="entry name" value="Glyco_hydro_2_CS"/>
</dbReference>
<dbReference type="InterPro" id="IPR036156">
    <property type="entry name" value="Beta-gal/glucu_dom_sf"/>
</dbReference>
<dbReference type="InterPro" id="IPR006104">
    <property type="entry name" value="Glyco_hydro_2_N"/>
</dbReference>
<evidence type="ECO:0000256" key="6">
    <source>
        <dbReference type="ARBA" id="ARBA00023295"/>
    </source>
</evidence>
<accession>A0A2A2IHP9</accession>
<dbReference type="SUPFAM" id="SSF74650">
    <property type="entry name" value="Galactose mutarotase-like"/>
    <property type="match status" value="1"/>
</dbReference>
<dbReference type="FunFam" id="3.20.20.80:FF:000018">
    <property type="entry name" value="Beta-galactosidase"/>
    <property type="match status" value="1"/>
</dbReference>
<dbReference type="InterPro" id="IPR023232">
    <property type="entry name" value="Glyco_hydro_2_AS"/>
</dbReference>
<dbReference type="Gene3D" id="2.70.98.10">
    <property type="match status" value="1"/>
</dbReference>
<dbReference type="PROSITE" id="PS00719">
    <property type="entry name" value="GLYCOSYL_HYDROL_F2_1"/>
    <property type="match status" value="1"/>
</dbReference>
<dbReference type="Pfam" id="PF00703">
    <property type="entry name" value="Glyco_hydro_2"/>
    <property type="match status" value="1"/>
</dbReference>
<evidence type="ECO:0000256" key="2">
    <source>
        <dbReference type="ARBA" id="ARBA00007401"/>
    </source>
</evidence>
<evidence type="ECO:0000256" key="8">
    <source>
        <dbReference type="RuleBase" id="RU361154"/>
    </source>
</evidence>
<dbReference type="InterPro" id="IPR032312">
    <property type="entry name" value="LacZ_4"/>
</dbReference>
<evidence type="ECO:0000256" key="1">
    <source>
        <dbReference type="ARBA" id="ARBA00001412"/>
    </source>
</evidence>
<protein>
    <recommendedName>
        <fullName evidence="4 8">Beta-galactosidase</fullName>
        <ecNumber evidence="3 8">3.2.1.23</ecNumber>
    </recommendedName>
    <alternativeName>
        <fullName evidence="7 8">Lactase</fullName>
    </alternativeName>
</protein>
<dbReference type="InterPro" id="IPR006103">
    <property type="entry name" value="Glyco_hydro_2_cat"/>
</dbReference>
<dbReference type="AlphaFoldDB" id="A0A2A2IHP9"/>
<dbReference type="GO" id="GO:0005990">
    <property type="term" value="P:lactose catabolic process"/>
    <property type="evidence" value="ECO:0007669"/>
    <property type="project" value="TreeGrafter"/>
</dbReference>
<dbReference type="InterPro" id="IPR013783">
    <property type="entry name" value="Ig-like_fold"/>
</dbReference>
<dbReference type="Pfam" id="PF02836">
    <property type="entry name" value="Glyco_hydro_2_C"/>
    <property type="match status" value="1"/>
</dbReference>
<gene>
    <name evidence="10" type="ORF">CIL05_00410</name>
</gene>
<evidence type="ECO:0000256" key="7">
    <source>
        <dbReference type="ARBA" id="ARBA00032230"/>
    </source>
</evidence>
<dbReference type="InterPro" id="IPR050347">
    <property type="entry name" value="Bact_Beta-galactosidase"/>
</dbReference>
<dbReference type="PROSITE" id="PS00608">
    <property type="entry name" value="GLYCOSYL_HYDROL_F2_2"/>
    <property type="match status" value="1"/>
</dbReference>
<dbReference type="SUPFAM" id="SSF49303">
    <property type="entry name" value="beta-Galactosidase/glucuronidase domain"/>
    <property type="match status" value="2"/>
</dbReference>